<dbReference type="GO" id="GO:0043801">
    <property type="term" value="F:hexulose-6-phosphate synthase activity"/>
    <property type="evidence" value="ECO:0007669"/>
    <property type="project" value="UniProtKB-EC"/>
</dbReference>
<dbReference type="FunFam" id="3.20.20.70:FF:000022">
    <property type="entry name" value="3-keto-L-gulonate-6-phosphate decarboxylase UlaD"/>
    <property type="match status" value="1"/>
</dbReference>
<dbReference type="NCBIfam" id="TIGR03128">
    <property type="entry name" value="RuMP_HxlA"/>
    <property type="match status" value="1"/>
</dbReference>
<evidence type="ECO:0000256" key="5">
    <source>
        <dbReference type="ARBA" id="ARBA00023239"/>
    </source>
</evidence>
<evidence type="ECO:0000256" key="1">
    <source>
        <dbReference type="ARBA" id="ARBA00000718"/>
    </source>
</evidence>
<dbReference type="EC" id="4.1.2.43" evidence="4"/>
<dbReference type="InterPro" id="IPR001754">
    <property type="entry name" value="OMPdeCOase_dom"/>
</dbReference>
<dbReference type="SUPFAM" id="SSF89562">
    <property type="entry name" value="RraA-like"/>
    <property type="match status" value="1"/>
</dbReference>
<proteinExistence type="inferred from homology"/>
<keyword evidence="5" id="KW-0456">Lyase</keyword>
<dbReference type="PANTHER" id="PTHR35039:SF3">
    <property type="entry name" value="3-KETO-L-GULONATE-6-PHOSPHATE DECARBOXYLASE SGBH-RELATED"/>
    <property type="match status" value="1"/>
</dbReference>
<dbReference type="GO" id="GO:0006207">
    <property type="term" value="P:'de novo' pyrimidine nucleobase biosynthetic process"/>
    <property type="evidence" value="ECO:0007669"/>
    <property type="project" value="InterPro"/>
</dbReference>
<dbReference type="InterPro" id="IPR017553">
    <property type="entry name" value="3-hexulose-6-phosphate_synth"/>
</dbReference>
<comment type="similarity">
    <text evidence="3">Belongs to the HPS/KGPDC family. HPS subfamily.</text>
</comment>
<dbReference type="EMBL" id="PFFY01000236">
    <property type="protein sequence ID" value="PIW32896.1"/>
    <property type="molecule type" value="Genomic_DNA"/>
</dbReference>
<evidence type="ECO:0000256" key="3">
    <source>
        <dbReference type="ARBA" id="ARBA00006350"/>
    </source>
</evidence>
<feature type="binding site" evidence="7">
    <location>
        <position position="327"/>
    </location>
    <ligand>
        <name>substrate</name>
    </ligand>
</feature>
<organism evidence="9 10">
    <name type="scientific">bacterium (Candidatus Ratteibacteria) CG15_BIG_FIL_POST_REV_8_21_14_020_41_12</name>
    <dbReference type="NCBI Taxonomy" id="2014291"/>
    <lineage>
        <taxon>Bacteria</taxon>
        <taxon>Candidatus Ratteibacteria</taxon>
    </lineage>
</organism>
<dbReference type="PIRSF" id="PIRSF037137">
    <property type="entry name" value="HPS_DMK_prd"/>
    <property type="match status" value="1"/>
</dbReference>
<accession>A0A2M7GY18</accession>
<dbReference type="CDD" id="cd16841">
    <property type="entry name" value="RraA_family"/>
    <property type="match status" value="1"/>
</dbReference>
<name>A0A2M7GY18_9BACT</name>
<keyword evidence="7" id="KW-0479">Metal-binding</keyword>
<dbReference type="PANTHER" id="PTHR35039">
    <property type="entry name" value="3-KETO-L-GULONATE-6-PHOSPHATE DECARBOXYLASE SGBH-RELATED"/>
    <property type="match status" value="1"/>
</dbReference>
<dbReference type="InterPro" id="IPR017120">
    <property type="entry name" value="Bifunct_HPS/DMK_prd"/>
</dbReference>
<dbReference type="Proteomes" id="UP000230025">
    <property type="component" value="Unassembled WGS sequence"/>
</dbReference>
<dbReference type="Gene3D" id="3.20.20.70">
    <property type="entry name" value="Aldolase class I"/>
    <property type="match status" value="1"/>
</dbReference>
<dbReference type="GO" id="GO:0004590">
    <property type="term" value="F:orotidine-5'-phosphate decarboxylase activity"/>
    <property type="evidence" value="ECO:0007669"/>
    <property type="project" value="InterPro"/>
</dbReference>
<dbReference type="Pfam" id="PF00215">
    <property type="entry name" value="OMPdecase"/>
    <property type="match status" value="1"/>
</dbReference>
<evidence type="ECO:0000256" key="2">
    <source>
        <dbReference type="ARBA" id="ARBA00005014"/>
    </source>
</evidence>
<dbReference type="InterPro" id="IPR013785">
    <property type="entry name" value="Aldolase_TIM"/>
</dbReference>
<dbReference type="Gene3D" id="3.50.30.40">
    <property type="entry name" value="Ribonuclease E inhibitor RraA/RraA-like"/>
    <property type="match status" value="1"/>
</dbReference>
<dbReference type="Pfam" id="PF03737">
    <property type="entry name" value="RraA-like"/>
    <property type="match status" value="1"/>
</dbReference>
<dbReference type="InterPro" id="IPR041710">
    <property type="entry name" value="HPS/KGPDC"/>
</dbReference>
<sequence>MKPILQVALDFVDLPRALKVAAESVSGGADWIEAGTPLIKSIGLESVRELRKRFPGHQIVADMKTMDVGRLEVETAAKAGANIVCVIAMAPDATIRDAVKAGENYGAKIMVDFLGCSSILKRAREIEKLGADFLGIHISIDEQMEGEISFNQLKELRLKTNLPIAVAGGINSETVVDALNAGADILIVGGAITKEEDAREATRKIKRAMQTKTKIKTKLYKRITEKNAKDILLLVSTANISDAMHREGALKGISPVFSGIKMAGKAFTVRTYPGDWAKPVEAVDLAKKGDVIVVDAGGVGPAVWGELATNSCLAKGIAGVVIDGAIRDAGEIKKLKFSAFSKIITPAAGEPKGFGELNVPVRLGGRKIFPGDWVVGDDDGVVVIPQKEAAEVANRAMDVLERENRLRKEIKDGTTLSKITELLKWEKR</sequence>
<dbReference type="GO" id="GO:0019854">
    <property type="term" value="P:L-ascorbic acid catabolic process"/>
    <property type="evidence" value="ECO:0007669"/>
    <property type="project" value="TreeGrafter"/>
</dbReference>
<feature type="binding site" evidence="7">
    <location>
        <position position="328"/>
    </location>
    <ligand>
        <name>Mg(2+)</name>
        <dbReference type="ChEBI" id="CHEBI:18420"/>
    </ligand>
</feature>
<keyword evidence="6" id="KW-0119">Carbohydrate metabolism</keyword>
<gene>
    <name evidence="9" type="ORF">COW28_05080</name>
</gene>
<dbReference type="InterPro" id="IPR036704">
    <property type="entry name" value="RraA/RraA-like_sf"/>
</dbReference>
<evidence type="ECO:0000259" key="8">
    <source>
        <dbReference type="SMART" id="SM00934"/>
    </source>
</evidence>
<feature type="domain" description="Orotidine 5'-phosphate decarboxylase" evidence="8">
    <location>
        <begin position="4"/>
        <end position="205"/>
    </location>
</feature>
<dbReference type="SUPFAM" id="SSF51366">
    <property type="entry name" value="Ribulose-phoshate binding barrel"/>
    <property type="match status" value="1"/>
</dbReference>
<dbReference type="GO" id="GO:0046872">
    <property type="term" value="F:metal ion binding"/>
    <property type="evidence" value="ECO:0007669"/>
    <property type="project" value="UniProtKB-KW"/>
</dbReference>
<comment type="pathway">
    <text evidence="2">One-carbon metabolism; formaldehyde assimilation via RuMP pathway; D-fructose 6-phosphate from D-ribulose 5-phosphate and formaldehyde: step 1/2.</text>
</comment>
<keyword evidence="7" id="KW-0460">Magnesium</keyword>
<comment type="cofactor">
    <cofactor evidence="7">
        <name>Mg(2+)</name>
        <dbReference type="ChEBI" id="CHEBI:18420"/>
    </cofactor>
</comment>
<evidence type="ECO:0000256" key="6">
    <source>
        <dbReference type="ARBA" id="ARBA00023277"/>
    </source>
</evidence>
<dbReference type="AlphaFoldDB" id="A0A2M7GY18"/>
<evidence type="ECO:0000256" key="4">
    <source>
        <dbReference type="ARBA" id="ARBA00012890"/>
    </source>
</evidence>
<comment type="caution">
    <text evidence="9">The sequence shown here is derived from an EMBL/GenBank/DDBJ whole genome shotgun (WGS) entry which is preliminary data.</text>
</comment>
<evidence type="ECO:0000313" key="9">
    <source>
        <dbReference type="EMBL" id="PIW32896.1"/>
    </source>
</evidence>
<dbReference type="InterPro" id="IPR011060">
    <property type="entry name" value="RibuloseP-bd_barrel"/>
</dbReference>
<evidence type="ECO:0000256" key="7">
    <source>
        <dbReference type="PIRSR" id="PIRSR605493-1"/>
    </source>
</evidence>
<protein>
    <recommendedName>
        <fullName evidence="4">3-hexulose-6-phosphate synthase</fullName>
        <ecNumber evidence="4">4.1.2.43</ecNumber>
    </recommendedName>
</protein>
<dbReference type="GO" id="GO:0033982">
    <property type="term" value="F:3-dehydro-L-gulonate-6-phosphate decarboxylase activity"/>
    <property type="evidence" value="ECO:0007669"/>
    <property type="project" value="TreeGrafter"/>
</dbReference>
<evidence type="ECO:0000313" key="10">
    <source>
        <dbReference type="Proteomes" id="UP000230025"/>
    </source>
</evidence>
<reference evidence="10" key="1">
    <citation type="submission" date="2017-09" db="EMBL/GenBank/DDBJ databases">
        <title>Depth-based differentiation of microbial function through sediment-hosted aquifers and enrichment of novel symbionts in the deep terrestrial subsurface.</title>
        <authorList>
            <person name="Probst A.J."/>
            <person name="Ladd B."/>
            <person name="Jarett J.K."/>
            <person name="Geller-Mcgrath D.E."/>
            <person name="Sieber C.M.K."/>
            <person name="Emerson J.B."/>
            <person name="Anantharaman K."/>
            <person name="Thomas B.C."/>
            <person name="Malmstrom R."/>
            <person name="Stieglmeier M."/>
            <person name="Klingl A."/>
            <person name="Woyke T."/>
            <person name="Ryan C.M."/>
            <person name="Banfield J.F."/>
        </authorList>
    </citation>
    <scope>NUCLEOTIDE SEQUENCE [LARGE SCALE GENOMIC DNA]</scope>
</reference>
<feature type="binding site" evidence="7">
    <location>
        <begin position="305"/>
        <end position="308"/>
    </location>
    <ligand>
        <name>substrate</name>
    </ligand>
</feature>
<dbReference type="SMART" id="SM00934">
    <property type="entry name" value="OMPdecase"/>
    <property type="match status" value="1"/>
</dbReference>
<comment type="catalytic activity">
    <reaction evidence="1">
        <text>D-ribulose 5-phosphate + formaldehyde = D-arabino-hex-3-ulose 6-phosphate</text>
        <dbReference type="Rhea" id="RHEA:25201"/>
        <dbReference type="ChEBI" id="CHEBI:16842"/>
        <dbReference type="ChEBI" id="CHEBI:58121"/>
        <dbReference type="ChEBI" id="CHEBI:58542"/>
        <dbReference type="EC" id="4.1.2.43"/>
    </reaction>
</comment>
<dbReference type="CDD" id="cd04726">
    <property type="entry name" value="KGPDC_HPS"/>
    <property type="match status" value="1"/>
</dbReference>
<dbReference type="InterPro" id="IPR005493">
    <property type="entry name" value="RraA/RraA-like"/>
</dbReference>